<evidence type="ECO:0000313" key="4">
    <source>
        <dbReference type="EMBL" id="KAF5182946.1"/>
    </source>
</evidence>
<keyword evidence="2" id="KW-0472">Membrane</keyword>
<evidence type="ECO:0000256" key="2">
    <source>
        <dbReference type="SAM" id="Phobius"/>
    </source>
</evidence>
<keyword evidence="2" id="KW-0812">Transmembrane</keyword>
<reference evidence="4 5" key="1">
    <citation type="submission" date="2020-06" db="EMBL/GenBank/DDBJ databases">
        <title>Transcriptomic and genomic resources for Thalictrum thalictroides and T. hernandezii: Facilitating candidate gene discovery in an emerging model plant lineage.</title>
        <authorList>
            <person name="Arias T."/>
            <person name="Riano-Pachon D.M."/>
            <person name="Di Stilio V.S."/>
        </authorList>
    </citation>
    <scope>NUCLEOTIDE SEQUENCE [LARGE SCALE GENOMIC DNA]</scope>
    <source>
        <strain evidence="5">cv. WT478/WT964</strain>
        <tissue evidence="4">Leaves</tissue>
    </source>
</reference>
<dbReference type="SUPFAM" id="SSF49503">
    <property type="entry name" value="Cupredoxins"/>
    <property type="match status" value="1"/>
</dbReference>
<accession>A0A7J6VCW1</accession>
<proteinExistence type="predicted"/>
<dbReference type="AlphaFoldDB" id="A0A7J6VCW1"/>
<gene>
    <name evidence="4" type="ORF">FRX31_027469</name>
</gene>
<evidence type="ECO:0000256" key="3">
    <source>
        <dbReference type="SAM" id="SignalP"/>
    </source>
</evidence>
<dbReference type="PANTHER" id="PTHR34662:SF3">
    <property type="entry name" value="OS04G0422700 PROTEIN"/>
    <property type="match status" value="1"/>
</dbReference>
<protein>
    <submittedName>
        <fullName evidence="4">Cupredoxin superfamily protein</fullName>
    </submittedName>
</protein>
<keyword evidence="3" id="KW-0732">Signal</keyword>
<feature type="signal peptide" evidence="3">
    <location>
        <begin position="1"/>
        <end position="24"/>
    </location>
</feature>
<organism evidence="4 5">
    <name type="scientific">Thalictrum thalictroides</name>
    <name type="common">Rue-anemone</name>
    <name type="synonym">Anemone thalictroides</name>
    <dbReference type="NCBI Taxonomy" id="46969"/>
    <lineage>
        <taxon>Eukaryota</taxon>
        <taxon>Viridiplantae</taxon>
        <taxon>Streptophyta</taxon>
        <taxon>Embryophyta</taxon>
        <taxon>Tracheophyta</taxon>
        <taxon>Spermatophyta</taxon>
        <taxon>Magnoliopsida</taxon>
        <taxon>Ranunculales</taxon>
        <taxon>Ranunculaceae</taxon>
        <taxon>Thalictroideae</taxon>
        <taxon>Thalictrum</taxon>
    </lineage>
</organism>
<dbReference type="Gene3D" id="2.60.40.420">
    <property type="entry name" value="Cupredoxins - blue copper proteins"/>
    <property type="match status" value="1"/>
</dbReference>
<dbReference type="InterPro" id="IPR008972">
    <property type="entry name" value="Cupredoxin"/>
</dbReference>
<evidence type="ECO:0000256" key="1">
    <source>
        <dbReference type="SAM" id="MobiDB-lite"/>
    </source>
</evidence>
<dbReference type="PANTHER" id="PTHR34662">
    <property type="entry name" value="OS04G0422700 PROTEIN"/>
    <property type="match status" value="1"/>
</dbReference>
<evidence type="ECO:0000313" key="5">
    <source>
        <dbReference type="Proteomes" id="UP000554482"/>
    </source>
</evidence>
<sequence length="230" mass="25078">METFSMFFLLSLFTLLLKLSVSETIVVDGLTKWKNPSVLVGDTIIFKHKQHYNLYIFQNRKAFKLCNFTQAILLTDPISNSFTWHPSRPGFFYFLFNNGSVNTCQENGKLPILVTLQPPESMTPSPELAPQIAPSPTSGGGIVSSSPAKPWNLLSPPQSNSPSPAPRSDKRGGGTGGIPFINSNPAVPLPTDADAATIRPLPMSGNVGQMVGLLSVQIPLFCVVWMMLWS</sequence>
<dbReference type="OrthoDB" id="10259572at2759"/>
<comment type="caution">
    <text evidence="4">The sequence shown here is derived from an EMBL/GenBank/DDBJ whole genome shotgun (WGS) entry which is preliminary data.</text>
</comment>
<feature type="transmembrane region" description="Helical" evidence="2">
    <location>
        <begin position="210"/>
        <end position="229"/>
    </location>
</feature>
<keyword evidence="2" id="KW-1133">Transmembrane helix</keyword>
<keyword evidence="5" id="KW-1185">Reference proteome</keyword>
<feature type="chain" id="PRO_5029755283" evidence="3">
    <location>
        <begin position="25"/>
        <end position="230"/>
    </location>
</feature>
<name>A0A7J6VCW1_THATH</name>
<dbReference type="EMBL" id="JABWDY010034104">
    <property type="protein sequence ID" value="KAF5182946.1"/>
    <property type="molecule type" value="Genomic_DNA"/>
</dbReference>
<dbReference type="Proteomes" id="UP000554482">
    <property type="component" value="Unassembled WGS sequence"/>
</dbReference>
<feature type="region of interest" description="Disordered" evidence="1">
    <location>
        <begin position="121"/>
        <end position="186"/>
    </location>
</feature>